<evidence type="ECO:0000313" key="2">
    <source>
        <dbReference type="Proteomes" id="UP000192907"/>
    </source>
</evidence>
<keyword evidence="2" id="KW-1185">Reference proteome</keyword>
<evidence type="ECO:0000313" key="1">
    <source>
        <dbReference type="EMBL" id="SMF11208.1"/>
    </source>
</evidence>
<accession>A0A1Y6BH49</accession>
<name>A0A1Y6BH49_9BACT</name>
<dbReference type="STRING" id="1513793.SAMN06296036_10563"/>
<dbReference type="EMBL" id="FWZT01000005">
    <property type="protein sequence ID" value="SMF11208.1"/>
    <property type="molecule type" value="Genomic_DNA"/>
</dbReference>
<sequence length="72" mass="8172">MAQVPIDHQLRAPAHRIQMKFSCPKAPTQIKNRLIPKVLLSSLRIIRLSCKQELLVLDQIGQGTLEPHCFDS</sequence>
<reference evidence="2" key="1">
    <citation type="submission" date="2017-04" db="EMBL/GenBank/DDBJ databases">
        <authorList>
            <person name="Varghese N."/>
            <person name="Submissions S."/>
        </authorList>
    </citation>
    <scope>NUCLEOTIDE SEQUENCE [LARGE SCALE GENOMIC DNA]</scope>
    <source>
        <strain evidence="2">RKEM611</strain>
    </source>
</reference>
<dbReference type="Proteomes" id="UP000192907">
    <property type="component" value="Unassembled WGS sequence"/>
</dbReference>
<protein>
    <submittedName>
        <fullName evidence="1">Uncharacterized protein</fullName>
    </submittedName>
</protein>
<organism evidence="1 2">
    <name type="scientific">Pseudobacteriovorax antillogorgiicola</name>
    <dbReference type="NCBI Taxonomy" id="1513793"/>
    <lineage>
        <taxon>Bacteria</taxon>
        <taxon>Pseudomonadati</taxon>
        <taxon>Bdellovibrionota</taxon>
        <taxon>Oligoflexia</taxon>
        <taxon>Oligoflexales</taxon>
        <taxon>Pseudobacteriovoracaceae</taxon>
        <taxon>Pseudobacteriovorax</taxon>
    </lineage>
</organism>
<gene>
    <name evidence="1" type="ORF">SAMN06296036_10563</name>
</gene>
<proteinExistence type="predicted"/>
<dbReference type="AlphaFoldDB" id="A0A1Y6BH49"/>